<keyword evidence="3" id="KW-1185">Reference proteome</keyword>
<feature type="compositionally biased region" description="Polar residues" evidence="1">
    <location>
        <begin position="93"/>
        <end position="105"/>
    </location>
</feature>
<feature type="region of interest" description="Disordered" evidence="1">
    <location>
        <begin position="88"/>
        <end position="177"/>
    </location>
</feature>
<organism evidence="2 3">
    <name type="scientific">Mycena rosella</name>
    <name type="common">Pink bonnet</name>
    <name type="synonym">Agaricus rosellus</name>
    <dbReference type="NCBI Taxonomy" id="1033263"/>
    <lineage>
        <taxon>Eukaryota</taxon>
        <taxon>Fungi</taxon>
        <taxon>Dikarya</taxon>
        <taxon>Basidiomycota</taxon>
        <taxon>Agaricomycotina</taxon>
        <taxon>Agaricomycetes</taxon>
        <taxon>Agaricomycetidae</taxon>
        <taxon>Agaricales</taxon>
        <taxon>Marasmiineae</taxon>
        <taxon>Mycenaceae</taxon>
        <taxon>Mycena</taxon>
    </lineage>
</organism>
<feature type="compositionally biased region" description="Pro residues" evidence="1">
    <location>
        <begin position="137"/>
        <end position="146"/>
    </location>
</feature>
<reference evidence="2" key="1">
    <citation type="submission" date="2023-03" db="EMBL/GenBank/DDBJ databases">
        <title>Massive genome expansion in bonnet fungi (Mycena s.s.) driven by repeated elements and novel gene families across ecological guilds.</title>
        <authorList>
            <consortium name="Lawrence Berkeley National Laboratory"/>
            <person name="Harder C.B."/>
            <person name="Miyauchi S."/>
            <person name="Viragh M."/>
            <person name="Kuo A."/>
            <person name="Thoen E."/>
            <person name="Andreopoulos B."/>
            <person name="Lu D."/>
            <person name="Skrede I."/>
            <person name="Drula E."/>
            <person name="Henrissat B."/>
            <person name="Morin E."/>
            <person name="Kohler A."/>
            <person name="Barry K."/>
            <person name="LaButti K."/>
            <person name="Morin E."/>
            <person name="Salamov A."/>
            <person name="Lipzen A."/>
            <person name="Mereny Z."/>
            <person name="Hegedus B."/>
            <person name="Baldrian P."/>
            <person name="Stursova M."/>
            <person name="Weitz H."/>
            <person name="Taylor A."/>
            <person name="Grigoriev I.V."/>
            <person name="Nagy L.G."/>
            <person name="Martin F."/>
            <person name="Kauserud H."/>
        </authorList>
    </citation>
    <scope>NUCLEOTIDE SEQUENCE</scope>
    <source>
        <strain evidence="2">CBHHK067</strain>
    </source>
</reference>
<dbReference type="EMBL" id="JARKIE010000554">
    <property type="protein sequence ID" value="KAJ7628114.1"/>
    <property type="molecule type" value="Genomic_DNA"/>
</dbReference>
<evidence type="ECO:0000313" key="3">
    <source>
        <dbReference type="Proteomes" id="UP001221757"/>
    </source>
</evidence>
<feature type="compositionally biased region" description="Basic and acidic residues" evidence="1">
    <location>
        <begin position="158"/>
        <end position="171"/>
    </location>
</feature>
<proteinExistence type="predicted"/>
<gene>
    <name evidence="2" type="ORF">B0H17DRAFT_1218336</name>
</gene>
<dbReference type="Proteomes" id="UP001221757">
    <property type="component" value="Unassembled WGS sequence"/>
</dbReference>
<name>A0AAD7BQQ4_MYCRO</name>
<protein>
    <submittedName>
        <fullName evidence="2">Uncharacterized protein</fullName>
    </submittedName>
</protein>
<dbReference type="AlphaFoldDB" id="A0AAD7BQQ4"/>
<sequence>MRLFCTTLATTPADESRLQLTHQQQNPSQHDEPRCWPLAKVYLAVYLLSSHSAHAPAPLFASSVSTNLSTQAHADFCAADPRSTFSAVAPGSTAESNSTLSTPLDSATALPHPQRAGPDTARHSVSSRPLRRIRPSYLPPQPPPDTDAPSHAGTSPLRKPELVRRLKERMHVGHART</sequence>
<accession>A0AAD7BQQ4</accession>
<evidence type="ECO:0000313" key="2">
    <source>
        <dbReference type="EMBL" id="KAJ7628114.1"/>
    </source>
</evidence>
<evidence type="ECO:0000256" key="1">
    <source>
        <dbReference type="SAM" id="MobiDB-lite"/>
    </source>
</evidence>
<comment type="caution">
    <text evidence="2">The sequence shown here is derived from an EMBL/GenBank/DDBJ whole genome shotgun (WGS) entry which is preliminary data.</text>
</comment>